<name>A0A0F9HUI0_9ZZZZ</name>
<sequence>MCEVISVPVDDLGGDVPCPECGHPLWFYRVYEEPLVDDKDIIEVGYTEWDTEFVICRRCKHMPEHEWWDNRQVILA</sequence>
<gene>
    <name evidence="1" type="ORF">LCGC14_1740310</name>
</gene>
<evidence type="ECO:0000313" key="1">
    <source>
        <dbReference type="EMBL" id="KKM06812.1"/>
    </source>
</evidence>
<reference evidence="1" key="1">
    <citation type="journal article" date="2015" name="Nature">
        <title>Complex archaea that bridge the gap between prokaryotes and eukaryotes.</title>
        <authorList>
            <person name="Spang A."/>
            <person name="Saw J.H."/>
            <person name="Jorgensen S.L."/>
            <person name="Zaremba-Niedzwiedzka K."/>
            <person name="Martijn J."/>
            <person name="Lind A.E."/>
            <person name="van Eijk R."/>
            <person name="Schleper C."/>
            <person name="Guy L."/>
            <person name="Ettema T.J."/>
        </authorList>
    </citation>
    <scope>NUCLEOTIDE SEQUENCE</scope>
</reference>
<comment type="caution">
    <text evidence="1">The sequence shown here is derived from an EMBL/GenBank/DDBJ whole genome shotgun (WGS) entry which is preliminary data.</text>
</comment>
<dbReference type="EMBL" id="LAZR01015910">
    <property type="protein sequence ID" value="KKM06812.1"/>
    <property type="molecule type" value="Genomic_DNA"/>
</dbReference>
<dbReference type="AlphaFoldDB" id="A0A0F9HUI0"/>
<organism evidence="1">
    <name type="scientific">marine sediment metagenome</name>
    <dbReference type="NCBI Taxonomy" id="412755"/>
    <lineage>
        <taxon>unclassified sequences</taxon>
        <taxon>metagenomes</taxon>
        <taxon>ecological metagenomes</taxon>
    </lineage>
</organism>
<accession>A0A0F9HUI0</accession>
<protein>
    <submittedName>
        <fullName evidence="1">Uncharacterized protein</fullName>
    </submittedName>
</protein>
<proteinExistence type="predicted"/>